<keyword evidence="8" id="KW-1185">Reference proteome</keyword>
<feature type="domain" description="Ig-like" evidence="7">
    <location>
        <begin position="257"/>
        <end position="334"/>
    </location>
</feature>
<evidence type="ECO:0000256" key="2">
    <source>
        <dbReference type="ARBA" id="ARBA00023136"/>
    </source>
</evidence>
<dbReference type="RefSeq" id="XP_022305652.1">
    <property type="nucleotide sequence ID" value="XM_022449944.1"/>
</dbReference>
<dbReference type="GO" id="GO:0005911">
    <property type="term" value="C:cell-cell junction"/>
    <property type="evidence" value="ECO:0007669"/>
    <property type="project" value="TreeGrafter"/>
</dbReference>
<dbReference type="OrthoDB" id="6157552at2759"/>
<evidence type="ECO:0000259" key="7">
    <source>
        <dbReference type="PROSITE" id="PS50835"/>
    </source>
</evidence>
<evidence type="ECO:0000256" key="3">
    <source>
        <dbReference type="ARBA" id="ARBA00023157"/>
    </source>
</evidence>
<keyword evidence="6" id="KW-0812">Transmembrane</keyword>
<dbReference type="AlphaFoldDB" id="A0A8B8BQN1"/>
<organism evidence="8 9">
    <name type="scientific">Crassostrea virginica</name>
    <name type="common">Eastern oyster</name>
    <dbReference type="NCBI Taxonomy" id="6565"/>
    <lineage>
        <taxon>Eukaryota</taxon>
        <taxon>Metazoa</taxon>
        <taxon>Spiralia</taxon>
        <taxon>Lophotrochozoa</taxon>
        <taxon>Mollusca</taxon>
        <taxon>Bivalvia</taxon>
        <taxon>Autobranchia</taxon>
        <taxon>Pteriomorphia</taxon>
        <taxon>Ostreida</taxon>
        <taxon>Ostreoidea</taxon>
        <taxon>Ostreidae</taxon>
        <taxon>Crassostrea</taxon>
    </lineage>
</organism>
<dbReference type="GeneID" id="111112447"/>
<dbReference type="Proteomes" id="UP000694844">
    <property type="component" value="Chromosome 9"/>
</dbReference>
<dbReference type="KEGG" id="cvn:111112447"/>
<keyword evidence="2 6" id="KW-0472">Membrane</keyword>
<accession>A0A8B8BQN1</accession>
<keyword evidence="5" id="KW-0393">Immunoglobulin domain</keyword>
<sequence>MWNGKSSDSYSVAIHGLSEKVFQVNDTQHTVKNAINYKSIMLDVKAKDDKSYSRIIYNVSKIELKEGDNATIFWSAPYFPTTGAYTIYHTNKANRSIIQVNSNNVTTQNRKYEYLSQPLNSTNITFVIRNITLDDAGYYAGGIKAEDAWSGGGVVLIVPGIPLTPNINGSLNIPVGNLSQLTCLSKTTSAPDYYAKLVNLSYTWFVNGTKMDKEKGHTLELNVTKDHKDNNYTCKAMDQQLESYHSNPVQINPLYKPDIVLINPVPKVENGKLTVKEGEIIGPYNCSADCNPPCEFKWRYNDSAGNIQDVSPPSKAALNPQIVTRNITEFRCVAIYNENDRERYIIDLNVQYLDKPLAYINGEQVQGHDSAFPMSEAEIVNLSCYVNSNPVPQIKLTKGVAVTISEEKNNDWLNHTIESSQCSDTGTYKCMGLSTSFNNTENTFGLNVTCNTRIDNSTPIKTLYGSMSGNDVNVHVSLPVMGNPPPQESMIMWFGPVKNVNITSTVSQQDVPYKHWINSSIPIINQDYYGNYTLNYNGTDIISVIIITEDVPRPPMNFTGYAYGNGYVNLTWVSGFNGGPEEYFLLYTRLGSNLTQVRNISDPGEGKLVNFNHGPLNMDGEYCYVLKSCNRINCSAQTVETKVTIHSQTTTALNETHSSSISLTNNMLIVIIGVSVATAILAVVIAVCLTKYFLKRKKTQRRREIAQVGPTEGNEPDIVIYTVVDKTKKFNAGFISDYSPASKEESKRVVYIQVDFSNKSDDKDTNRRPQIHGEENRTEYTFVDFSKKAPPIQQDDEEQGHFSSFIENCT</sequence>
<keyword evidence="6" id="KW-1133">Transmembrane helix</keyword>
<protein>
    <submittedName>
        <fullName evidence="9">Uncharacterized protein LOC111112447 isoform X1</fullName>
    </submittedName>
</protein>
<feature type="domain" description="Ig-like" evidence="7">
    <location>
        <begin position="159"/>
        <end position="252"/>
    </location>
</feature>
<dbReference type="PROSITE" id="PS50835">
    <property type="entry name" value="IG_LIKE"/>
    <property type="match status" value="2"/>
</dbReference>
<dbReference type="SUPFAM" id="SSF48726">
    <property type="entry name" value="Immunoglobulin"/>
    <property type="match status" value="1"/>
</dbReference>
<dbReference type="Gene3D" id="2.60.40.10">
    <property type="entry name" value="Immunoglobulins"/>
    <property type="match status" value="2"/>
</dbReference>
<evidence type="ECO:0000313" key="9">
    <source>
        <dbReference type="RefSeq" id="XP_022305652.1"/>
    </source>
</evidence>
<comment type="subcellular location">
    <subcellularLocation>
        <location evidence="1">Membrane</location>
        <topology evidence="1">Single-pass type I membrane protein</topology>
    </subcellularLocation>
</comment>
<dbReference type="InterPro" id="IPR007110">
    <property type="entry name" value="Ig-like_dom"/>
</dbReference>
<keyword evidence="4" id="KW-0325">Glycoprotein</keyword>
<dbReference type="InterPro" id="IPR036179">
    <property type="entry name" value="Ig-like_dom_sf"/>
</dbReference>
<feature type="transmembrane region" description="Helical" evidence="6">
    <location>
        <begin position="667"/>
        <end position="694"/>
    </location>
</feature>
<gene>
    <name evidence="9" type="primary">LOC111112447</name>
</gene>
<name>A0A8B8BQN1_CRAVI</name>
<evidence type="ECO:0000256" key="6">
    <source>
        <dbReference type="SAM" id="Phobius"/>
    </source>
</evidence>
<dbReference type="PANTHER" id="PTHR11640:SF31">
    <property type="entry name" value="IRREGULAR CHIASM C-ROUGHEST PROTEIN-RELATED"/>
    <property type="match status" value="1"/>
</dbReference>
<evidence type="ECO:0000313" key="8">
    <source>
        <dbReference type="Proteomes" id="UP000694844"/>
    </source>
</evidence>
<dbReference type="GO" id="GO:0098609">
    <property type="term" value="P:cell-cell adhesion"/>
    <property type="evidence" value="ECO:0007669"/>
    <property type="project" value="TreeGrafter"/>
</dbReference>
<dbReference type="InterPro" id="IPR013783">
    <property type="entry name" value="Ig-like_fold"/>
</dbReference>
<dbReference type="PANTHER" id="PTHR11640">
    <property type="entry name" value="NEPHRIN"/>
    <property type="match status" value="1"/>
</dbReference>
<dbReference type="InterPro" id="IPR036116">
    <property type="entry name" value="FN3_sf"/>
</dbReference>
<proteinExistence type="predicted"/>
<dbReference type="GO" id="GO:0005886">
    <property type="term" value="C:plasma membrane"/>
    <property type="evidence" value="ECO:0007669"/>
    <property type="project" value="TreeGrafter"/>
</dbReference>
<dbReference type="InterPro" id="IPR051275">
    <property type="entry name" value="Cell_adhesion_signaling"/>
</dbReference>
<evidence type="ECO:0000256" key="5">
    <source>
        <dbReference type="ARBA" id="ARBA00023319"/>
    </source>
</evidence>
<evidence type="ECO:0000256" key="1">
    <source>
        <dbReference type="ARBA" id="ARBA00004479"/>
    </source>
</evidence>
<reference evidence="9" key="1">
    <citation type="submission" date="2025-08" db="UniProtKB">
        <authorList>
            <consortium name="RefSeq"/>
        </authorList>
    </citation>
    <scope>IDENTIFICATION</scope>
    <source>
        <tissue evidence="9">Whole sample</tissue>
    </source>
</reference>
<evidence type="ECO:0000256" key="4">
    <source>
        <dbReference type="ARBA" id="ARBA00023180"/>
    </source>
</evidence>
<dbReference type="GO" id="GO:0050839">
    <property type="term" value="F:cell adhesion molecule binding"/>
    <property type="evidence" value="ECO:0007669"/>
    <property type="project" value="TreeGrafter"/>
</dbReference>
<dbReference type="SUPFAM" id="SSF49265">
    <property type="entry name" value="Fibronectin type III"/>
    <property type="match status" value="1"/>
</dbReference>
<keyword evidence="3" id="KW-1015">Disulfide bond</keyword>